<feature type="region of interest" description="Disordered" evidence="2">
    <location>
        <begin position="1"/>
        <end position="25"/>
    </location>
</feature>
<keyword evidence="1" id="KW-0175">Coiled coil</keyword>
<accession>A0A1E3JGS6</accession>
<evidence type="ECO:0000256" key="1">
    <source>
        <dbReference type="SAM" id="Coils"/>
    </source>
</evidence>
<protein>
    <submittedName>
        <fullName evidence="3">Uncharacterized protein</fullName>
    </submittedName>
</protein>
<organism evidence="3 4">
    <name type="scientific">Cryptococcus amylolentus CBS 6273</name>
    <dbReference type="NCBI Taxonomy" id="1296118"/>
    <lineage>
        <taxon>Eukaryota</taxon>
        <taxon>Fungi</taxon>
        <taxon>Dikarya</taxon>
        <taxon>Basidiomycota</taxon>
        <taxon>Agaricomycotina</taxon>
        <taxon>Tremellomycetes</taxon>
        <taxon>Tremellales</taxon>
        <taxon>Cryptococcaceae</taxon>
        <taxon>Cryptococcus</taxon>
    </lineage>
</organism>
<feature type="coiled-coil region" evidence="1">
    <location>
        <begin position="260"/>
        <end position="302"/>
    </location>
</feature>
<dbReference type="AlphaFoldDB" id="A0A1E3JGS6"/>
<gene>
    <name evidence="3" type="ORF">I350_06649</name>
</gene>
<evidence type="ECO:0000313" key="3">
    <source>
        <dbReference type="EMBL" id="ODO00028.1"/>
    </source>
</evidence>
<comment type="caution">
    <text evidence="3">The sequence shown here is derived from an EMBL/GenBank/DDBJ whole genome shotgun (WGS) entry which is preliminary data.</text>
</comment>
<proteinExistence type="predicted"/>
<dbReference type="Proteomes" id="UP000095149">
    <property type="component" value="Unassembled WGS sequence"/>
</dbReference>
<name>A0A1E3JGS6_9TREE</name>
<evidence type="ECO:0000313" key="4">
    <source>
        <dbReference type="Proteomes" id="UP000095149"/>
    </source>
</evidence>
<dbReference type="EMBL" id="MEKH01000011">
    <property type="protein sequence ID" value="ODO00028.1"/>
    <property type="molecule type" value="Genomic_DNA"/>
</dbReference>
<sequence length="342" mass="38891">MSFNDSLLDNIPPFPPSSDTKRTSSMSLSAIVKGCEDGELAVRHFDSNTISGIHPHLGFSSISVQSTRGKDAGRSASLHNSRKQGLDGGAITALIPSMYRHVLGGWWGWKAVPHPSNWISVTTDPLFALFKAAKRLGQGRESRVFISIISMPGKDEKVLVVDPRKEAEKSHSHTVGFHLSFGEIVRAENFMRTSSEKLFCKSIPKSYLVETVEITHDSIPWDDIPLGWFQGGVTNEPFSSVRRNWLDWLSFDPDNKLVQYRDAQETIRGERKEVETLIRQAREREEAEDEDLIEEDEEKEETLDWLLLGVEELDYYLYEKDEKEAKREEWNELEKALHAMGI</sequence>
<dbReference type="OrthoDB" id="2564630at2759"/>
<reference evidence="3 4" key="1">
    <citation type="submission" date="2016-06" db="EMBL/GenBank/DDBJ databases">
        <title>Evolution of pathogenesis and genome organization in the Tremellales.</title>
        <authorList>
            <person name="Cuomo C."/>
            <person name="Litvintseva A."/>
            <person name="Heitman J."/>
            <person name="Chen Y."/>
            <person name="Sun S."/>
            <person name="Springer D."/>
            <person name="Dromer F."/>
            <person name="Young S."/>
            <person name="Zeng Q."/>
            <person name="Chapman S."/>
            <person name="Gujja S."/>
            <person name="Saif S."/>
            <person name="Birren B."/>
        </authorList>
    </citation>
    <scope>NUCLEOTIDE SEQUENCE [LARGE SCALE GENOMIC DNA]</scope>
    <source>
        <strain evidence="3 4">CBS 6273</strain>
    </source>
</reference>
<evidence type="ECO:0000256" key="2">
    <source>
        <dbReference type="SAM" id="MobiDB-lite"/>
    </source>
</evidence>